<dbReference type="Proteomes" id="UP001277972">
    <property type="component" value="Unassembled WGS sequence"/>
</dbReference>
<name>A0ACC6M7L0_9BACI</name>
<dbReference type="EMBL" id="JAWZSR010000007">
    <property type="protein sequence ID" value="MDX8046832.1"/>
    <property type="molecule type" value="Genomic_DNA"/>
</dbReference>
<keyword evidence="1" id="KW-0378">Hydrolase</keyword>
<protein>
    <submittedName>
        <fullName evidence="1">Alpha/beta fold hydrolase</fullName>
    </submittedName>
</protein>
<reference evidence="1" key="1">
    <citation type="submission" date="2023-11" db="EMBL/GenBank/DDBJ databases">
        <title>Gracilibacillus pellucida a moderately halophilic bacterium isolated from saline soil in Xinjiang province.</title>
        <authorList>
            <person name="Zhang Z."/>
            <person name="Tan F."/>
            <person name="Wang Y."/>
            <person name="Xia M."/>
        </authorList>
    </citation>
    <scope>NUCLEOTIDE SEQUENCE</scope>
    <source>
        <strain evidence="1">S3-1-1</strain>
    </source>
</reference>
<gene>
    <name evidence="1" type="ORF">SH601_12640</name>
</gene>
<comment type="caution">
    <text evidence="1">The sequence shown here is derived from an EMBL/GenBank/DDBJ whole genome shotgun (WGS) entry which is preliminary data.</text>
</comment>
<accession>A0ACC6M7L0</accession>
<proteinExistence type="predicted"/>
<evidence type="ECO:0000313" key="2">
    <source>
        <dbReference type="Proteomes" id="UP001277972"/>
    </source>
</evidence>
<sequence>MSECIKKEVTITHSERTIYGVSYMPEQVEESPIVIFSHGFNGTNKDFIMNAEYLASKGIGAFCFDFCGGSNFSKSDLKTTEMTIFTEKEDLVAIIETISDWETVDEDSIFLFGGSQGGLVSALAAADYNEKIKGLLLLFPAFNIPDNWNEKFPTLASIPETWEVWDVTLGKPFFASIHNFDPFEHIGKYDKNVWIFHGDEDEVVPMEYGKRASKLYPRAELEVFNGEGHGFSDDGNLKVVERAYQFVLANK</sequence>
<evidence type="ECO:0000313" key="1">
    <source>
        <dbReference type="EMBL" id="MDX8046832.1"/>
    </source>
</evidence>
<keyword evidence="2" id="KW-1185">Reference proteome</keyword>
<organism evidence="1 2">
    <name type="scientific">Gracilibacillus pellucidus</name>
    <dbReference type="NCBI Taxonomy" id="3095368"/>
    <lineage>
        <taxon>Bacteria</taxon>
        <taxon>Bacillati</taxon>
        <taxon>Bacillota</taxon>
        <taxon>Bacilli</taxon>
        <taxon>Bacillales</taxon>
        <taxon>Bacillaceae</taxon>
        <taxon>Gracilibacillus</taxon>
    </lineage>
</organism>